<proteinExistence type="predicted"/>
<name>A0ACC3D6G0_9PEZI</name>
<keyword evidence="2" id="KW-1185">Reference proteome</keyword>
<gene>
    <name evidence="1" type="ORF">LTS18_003753</name>
</gene>
<protein>
    <submittedName>
        <fullName evidence="1">Uncharacterized protein</fullName>
    </submittedName>
</protein>
<evidence type="ECO:0000313" key="2">
    <source>
        <dbReference type="Proteomes" id="UP001186974"/>
    </source>
</evidence>
<evidence type="ECO:0000313" key="1">
    <source>
        <dbReference type="EMBL" id="KAK3062586.1"/>
    </source>
</evidence>
<dbReference type="EMBL" id="JAWDJW010007220">
    <property type="protein sequence ID" value="KAK3062586.1"/>
    <property type="molecule type" value="Genomic_DNA"/>
</dbReference>
<feature type="non-terminal residue" evidence="1">
    <location>
        <position position="1"/>
    </location>
</feature>
<sequence>AQFGYDVIIQCRSGALDEIWYSYNVRGSIQTGQFVASNPDGTKGNCPTSGIKYLPKTSDGGSGSSTTMATVTKTTTTAQPTGTGGAFAGKGYLNAVTSGSQKGCIISAGTWYTSGTCATFTAASSGDGFTLSSSKGKCAISGGVLTCASSVSAATVFTSVDGKLAADGASEFYADAVPAGSTQQKVYTGSHAVEVEFVWQNL</sequence>
<reference evidence="1" key="1">
    <citation type="submission" date="2024-09" db="EMBL/GenBank/DDBJ databases">
        <title>Black Yeasts Isolated from many extreme environments.</title>
        <authorList>
            <person name="Coleine C."/>
            <person name="Stajich J.E."/>
            <person name="Selbmann L."/>
        </authorList>
    </citation>
    <scope>NUCLEOTIDE SEQUENCE</scope>
    <source>
        <strain evidence="1">CCFEE 5737</strain>
    </source>
</reference>
<comment type="caution">
    <text evidence="1">The sequence shown here is derived from an EMBL/GenBank/DDBJ whole genome shotgun (WGS) entry which is preliminary data.</text>
</comment>
<accession>A0ACC3D6G0</accession>
<organism evidence="1 2">
    <name type="scientific">Coniosporium uncinatum</name>
    <dbReference type="NCBI Taxonomy" id="93489"/>
    <lineage>
        <taxon>Eukaryota</taxon>
        <taxon>Fungi</taxon>
        <taxon>Dikarya</taxon>
        <taxon>Ascomycota</taxon>
        <taxon>Pezizomycotina</taxon>
        <taxon>Dothideomycetes</taxon>
        <taxon>Dothideomycetes incertae sedis</taxon>
        <taxon>Coniosporium</taxon>
    </lineage>
</organism>
<dbReference type="Proteomes" id="UP001186974">
    <property type="component" value="Unassembled WGS sequence"/>
</dbReference>